<dbReference type="EMBL" id="QXFK01000019">
    <property type="protein sequence ID" value="RIV75899.1"/>
    <property type="molecule type" value="Genomic_DNA"/>
</dbReference>
<feature type="signal peptide" evidence="2">
    <location>
        <begin position="1"/>
        <end position="33"/>
    </location>
</feature>
<name>A0A418NEG1_9SPHN</name>
<feature type="region of interest" description="Disordered" evidence="1">
    <location>
        <begin position="36"/>
        <end position="61"/>
    </location>
</feature>
<organism evidence="3 4">
    <name type="scientific">Pelagerythrobacter aerophilus</name>
    <dbReference type="NCBI Taxonomy" id="2306995"/>
    <lineage>
        <taxon>Bacteria</taxon>
        <taxon>Pseudomonadati</taxon>
        <taxon>Pseudomonadota</taxon>
        <taxon>Alphaproteobacteria</taxon>
        <taxon>Sphingomonadales</taxon>
        <taxon>Erythrobacteraceae</taxon>
        <taxon>Pelagerythrobacter</taxon>
    </lineage>
</organism>
<feature type="chain" id="PRO_5019169640" description="DUF3035 domain-containing protein" evidence="2">
    <location>
        <begin position="34"/>
        <end position="155"/>
    </location>
</feature>
<evidence type="ECO:0000256" key="2">
    <source>
        <dbReference type="SAM" id="SignalP"/>
    </source>
</evidence>
<reference evidence="3 4" key="1">
    <citation type="submission" date="2018-08" db="EMBL/GenBank/DDBJ databases">
        <title>Altererythrobacter sp.Ery1 and Ery12, the genome sequencing of novel strains in genus Alterythrobacter.</title>
        <authorList>
            <person name="Cheng H."/>
            <person name="Wu Y.-H."/>
            <person name="Fang C."/>
            <person name="Xu X.-W."/>
        </authorList>
    </citation>
    <scope>NUCLEOTIDE SEQUENCE [LARGE SCALE GENOMIC DNA]</scope>
    <source>
        <strain evidence="3 4">Ery1</strain>
    </source>
</reference>
<dbReference type="OrthoDB" id="8482143at2"/>
<sequence length="155" mass="16266">MSSIAARKGPLQHRILALALLPLLGACVSAIPAAPAPGGAAPPSAHPSAPPPTRPAPPQRAADFRVPRVMNMPGLEGVIGADAEALQRTFGTARLDVREGDARKLQYSGEACVLDIYLYPPRPDAEPTATYVDARRSSDGLDVDRAACVAALRRR</sequence>
<dbReference type="Proteomes" id="UP000285092">
    <property type="component" value="Unassembled WGS sequence"/>
</dbReference>
<proteinExistence type="predicted"/>
<keyword evidence="4" id="KW-1185">Reference proteome</keyword>
<evidence type="ECO:0008006" key="5">
    <source>
        <dbReference type="Google" id="ProtNLM"/>
    </source>
</evidence>
<evidence type="ECO:0000313" key="3">
    <source>
        <dbReference type="EMBL" id="RIV75899.1"/>
    </source>
</evidence>
<dbReference type="AlphaFoldDB" id="A0A418NEG1"/>
<gene>
    <name evidence="3" type="ORF">D2V04_16710</name>
</gene>
<feature type="compositionally biased region" description="Pro residues" evidence="1">
    <location>
        <begin position="44"/>
        <end position="58"/>
    </location>
</feature>
<accession>A0A418NEG1</accession>
<evidence type="ECO:0000313" key="4">
    <source>
        <dbReference type="Proteomes" id="UP000285092"/>
    </source>
</evidence>
<protein>
    <recommendedName>
        <fullName evidence="5">DUF3035 domain-containing protein</fullName>
    </recommendedName>
</protein>
<dbReference type="PROSITE" id="PS51257">
    <property type="entry name" value="PROKAR_LIPOPROTEIN"/>
    <property type="match status" value="1"/>
</dbReference>
<keyword evidence="2" id="KW-0732">Signal</keyword>
<comment type="caution">
    <text evidence="3">The sequence shown here is derived from an EMBL/GenBank/DDBJ whole genome shotgun (WGS) entry which is preliminary data.</text>
</comment>
<evidence type="ECO:0000256" key="1">
    <source>
        <dbReference type="SAM" id="MobiDB-lite"/>
    </source>
</evidence>